<dbReference type="EMBL" id="JAEACQ010000226">
    <property type="protein sequence ID" value="MBL7629318.1"/>
    <property type="molecule type" value="Genomic_DNA"/>
</dbReference>
<evidence type="ECO:0000313" key="3">
    <source>
        <dbReference type="Proteomes" id="UP000604475"/>
    </source>
</evidence>
<protein>
    <submittedName>
        <fullName evidence="2">Uncharacterized protein</fullName>
    </submittedName>
</protein>
<keyword evidence="3" id="KW-1185">Reference proteome</keyword>
<reference evidence="2" key="1">
    <citation type="submission" date="2020-12" db="EMBL/GenBank/DDBJ databases">
        <title>Genomic characterization of non-nitrogen-fixing Frankia strains.</title>
        <authorList>
            <person name="Carlos-Shanley C."/>
            <person name="Guerra T."/>
            <person name="Hahn D."/>
        </authorList>
    </citation>
    <scope>NUCLEOTIDE SEQUENCE</scope>
    <source>
        <strain evidence="2">CN6</strain>
    </source>
</reference>
<name>A0A937RMU8_9ACTN</name>
<dbReference type="RefSeq" id="WP_203031780.1">
    <property type="nucleotide sequence ID" value="NZ_JAEACQ010000226.1"/>
</dbReference>
<proteinExistence type="predicted"/>
<dbReference type="AlphaFoldDB" id="A0A937RMU8"/>
<comment type="caution">
    <text evidence="2">The sequence shown here is derived from an EMBL/GenBank/DDBJ whole genome shotgun (WGS) entry which is preliminary data.</text>
</comment>
<gene>
    <name evidence="2" type="ORF">I7412_19545</name>
</gene>
<dbReference type="Proteomes" id="UP000604475">
    <property type="component" value="Unassembled WGS sequence"/>
</dbReference>
<feature type="compositionally biased region" description="Low complexity" evidence="1">
    <location>
        <begin position="17"/>
        <end position="28"/>
    </location>
</feature>
<organism evidence="2 3">
    <name type="scientific">Frankia nepalensis</name>
    <dbReference type="NCBI Taxonomy" id="1836974"/>
    <lineage>
        <taxon>Bacteria</taxon>
        <taxon>Bacillati</taxon>
        <taxon>Actinomycetota</taxon>
        <taxon>Actinomycetes</taxon>
        <taxon>Frankiales</taxon>
        <taxon>Frankiaceae</taxon>
        <taxon>Frankia</taxon>
    </lineage>
</organism>
<sequence>MTRPLKNRRAPTGPSCPAGARRAPTAAGHGLAGDKSVGDEPLGGAGHRAGPRSPRWR</sequence>
<evidence type="ECO:0000256" key="1">
    <source>
        <dbReference type="SAM" id="MobiDB-lite"/>
    </source>
</evidence>
<accession>A0A937RMU8</accession>
<feature type="region of interest" description="Disordered" evidence="1">
    <location>
        <begin position="1"/>
        <end position="57"/>
    </location>
</feature>
<evidence type="ECO:0000313" key="2">
    <source>
        <dbReference type="EMBL" id="MBL7629318.1"/>
    </source>
</evidence>